<comment type="subcellular location">
    <subcellularLocation>
        <location evidence="2">Cytoplasm</location>
    </subcellularLocation>
</comment>
<dbReference type="InterPro" id="IPR002669">
    <property type="entry name" value="UreD"/>
</dbReference>
<protein>
    <recommendedName>
        <fullName evidence="2">Urease accessory protein UreD</fullName>
    </recommendedName>
</protein>
<comment type="function">
    <text evidence="2">Required for maturation of urease via the functional incorporation of the urease nickel metallocenter.</text>
</comment>
<comment type="subunit">
    <text evidence="2">UreD, UreF and UreG form a complex that acts as a GTP-hydrolysis-dependent molecular chaperone, activating the urease apoprotein by helping to assemble the nickel containing metallocenter of UreC. The UreE protein probably delivers the nickel.</text>
</comment>
<evidence type="ECO:0000256" key="1">
    <source>
        <dbReference type="ARBA" id="ARBA00023186"/>
    </source>
</evidence>
<keyword evidence="1 2" id="KW-0143">Chaperone</keyword>
<sequence length="239" mass="25719">MVTTSLAVDCVDGRHRVRMRHGLLRAQRLHGPPELARVALVGQTALLLGGDEVELQIAVGPGATLELSEVAATVAYDGRGAAAGWTTTIRLEAGARLVWAGEPFVIADGADVTRRTSVELADDATAVLRETLVLGRSAERGGRLRTTSLVRRAGRPVLHEELWLDPADRDRPGLLGDVRVLDSLLVLGCDPAEPEQETAAGAVRFRLVDPRDTLTRFLGREVAESPLRRPRARPAMLLG</sequence>
<evidence type="ECO:0000313" key="3">
    <source>
        <dbReference type="EMBL" id="GAA3617910.1"/>
    </source>
</evidence>
<keyword evidence="2" id="KW-0963">Cytoplasm</keyword>
<dbReference type="Pfam" id="PF01774">
    <property type="entry name" value="UreD"/>
    <property type="match status" value="1"/>
</dbReference>
<dbReference type="RefSeq" id="WP_344804008.1">
    <property type="nucleotide sequence ID" value="NZ_BAABAB010000014.1"/>
</dbReference>
<dbReference type="HAMAP" id="MF_01384">
    <property type="entry name" value="UreD"/>
    <property type="match status" value="1"/>
</dbReference>
<reference evidence="4" key="1">
    <citation type="journal article" date="2019" name="Int. J. Syst. Evol. Microbiol.">
        <title>The Global Catalogue of Microorganisms (GCM) 10K type strain sequencing project: providing services to taxonomists for standard genome sequencing and annotation.</title>
        <authorList>
            <consortium name="The Broad Institute Genomics Platform"/>
            <consortium name="The Broad Institute Genome Sequencing Center for Infectious Disease"/>
            <person name="Wu L."/>
            <person name="Ma J."/>
        </authorList>
    </citation>
    <scope>NUCLEOTIDE SEQUENCE [LARGE SCALE GENOMIC DNA]</scope>
    <source>
        <strain evidence="4">JCM 16929</strain>
    </source>
</reference>
<evidence type="ECO:0000313" key="4">
    <source>
        <dbReference type="Proteomes" id="UP001501490"/>
    </source>
</evidence>
<proteinExistence type="inferred from homology"/>
<comment type="similarity">
    <text evidence="2">Belongs to the UreD family.</text>
</comment>
<dbReference type="Proteomes" id="UP001501490">
    <property type="component" value="Unassembled WGS sequence"/>
</dbReference>
<dbReference type="EMBL" id="BAABAB010000014">
    <property type="protein sequence ID" value="GAA3617910.1"/>
    <property type="molecule type" value="Genomic_DNA"/>
</dbReference>
<gene>
    <name evidence="2" type="primary">ureD</name>
    <name evidence="3" type="ORF">GCM10022236_20200</name>
</gene>
<accession>A0ABP6ZXI1</accession>
<comment type="caution">
    <text evidence="3">The sequence shown here is derived from an EMBL/GenBank/DDBJ whole genome shotgun (WGS) entry which is preliminary data.</text>
</comment>
<keyword evidence="2" id="KW-0996">Nickel insertion</keyword>
<keyword evidence="4" id="KW-1185">Reference proteome</keyword>
<organism evidence="3 4">
    <name type="scientific">Microlunatus ginsengisoli</name>
    <dbReference type="NCBI Taxonomy" id="363863"/>
    <lineage>
        <taxon>Bacteria</taxon>
        <taxon>Bacillati</taxon>
        <taxon>Actinomycetota</taxon>
        <taxon>Actinomycetes</taxon>
        <taxon>Propionibacteriales</taxon>
        <taxon>Propionibacteriaceae</taxon>
        <taxon>Microlunatus</taxon>
    </lineage>
</organism>
<name>A0ABP6ZXI1_9ACTN</name>
<evidence type="ECO:0000256" key="2">
    <source>
        <dbReference type="HAMAP-Rule" id="MF_01384"/>
    </source>
</evidence>